<dbReference type="Proteomes" id="UP000427769">
    <property type="component" value="Chromosome"/>
</dbReference>
<evidence type="ECO:0000313" key="1">
    <source>
        <dbReference type="EMBL" id="BBO78385.1"/>
    </source>
</evidence>
<gene>
    <name evidence="1" type="ORF">DSCW_58020</name>
</gene>
<dbReference type="EMBL" id="AP021875">
    <property type="protein sequence ID" value="BBO78385.1"/>
    <property type="molecule type" value="Genomic_DNA"/>
</dbReference>
<accession>A0A5K7ZC95</accession>
<name>A0A5K7ZC95_9BACT</name>
<proteinExistence type="predicted"/>
<sequence length="97" mass="11308">MDLEVESLSLESSDQWLNNKWLNEEDRLQFKHDKRFVRCICPKCAADHSVYMLWTGRGVPRKYCGSCKSMVSTYGDAIFYGVNHTHYVKRGGRREDG</sequence>
<dbReference type="KEGG" id="dwd:DSCW_58020"/>
<keyword evidence="2" id="KW-1185">Reference proteome</keyword>
<protein>
    <submittedName>
        <fullName evidence="1">Uncharacterized protein</fullName>
    </submittedName>
</protein>
<reference evidence="1 2" key="1">
    <citation type="submission" date="2019-11" db="EMBL/GenBank/DDBJ databases">
        <title>Comparative genomics of hydrocarbon-degrading Desulfosarcina strains.</title>
        <authorList>
            <person name="Watanabe M."/>
            <person name="Kojima H."/>
            <person name="Fukui M."/>
        </authorList>
    </citation>
    <scope>NUCLEOTIDE SEQUENCE [LARGE SCALE GENOMIC DNA]</scope>
    <source>
        <strain evidence="1 2">PP31</strain>
    </source>
</reference>
<dbReference type="AlphaFoldDB" id="A0A5K7ZC95"/>
<evidence type="ECO:0000313" key="2">
    <source>
        <dbReference type="Proteomes" id="UP000427769"/>
    </source>
</evidence>
<organism evidence="1 2">
    <name type="scientific">Desulfosarcina widdelii</name>
    <dbReference type="NCBI Taxonomy" id="947919"/>
    <lineage>
        <taxon>Bacteria</taxon>
        <taxon>Pseudomonadati</taxon>
        <taxon>Thermodesulfobacteriota</taxon>
        <taxon>Desulfobacteria</taxon>
        <taxon>Desulfobacterales</taxon>
        <taxon>Desulfosarcinaceae</taxon>
        <taxon>Desulfosarcina</taxon>
    </lineage>
</organism>